<dbReference type="EC" id="2.7.1.17" evidence="8 10"/>
<dbReference type="CDD" id="cd07808">
    <property type="entry name" value="ASKHA_NBD_FGGY_EcXK-like"/>
    <property type="match status" value="1"/>
</dbReference>
<reference evidence="13 14" key="1">
    <citation type="submission" date="2013-10" db="EMBL/GenBank/DDBJ databases">
        <title>Salinisphaera japonica YTM-1 Genome Sequencing.</title>
        <authorList>
            <person name="Lai Q."/>
            <person name="Li C."/>
            <person name="Shao Z."/>
        </authorList>
    </citation>
    <scope>NUCLEOTIDE SEQUENCE [LARGE SCALE GENOMIC DNA]</scope>
    <source>
        <strain evidence="13 14">YTM-1</strain>
    </source>
</reference>
<dbReference type="InterPro" id="IPR050406">
    <property type="entry name" value="FGGY_Carb_Kinase"/>
</dbReference>
<dbReference type="PROSITE" id="PS00445">
    <property type="entry name" value="FGGY_KINASES_2"/>
    <property type="match status" value="1"/>
</dbReference>
<proteinExistence type="inferred from homology"/>
<feature type="active site" description="Proton acceptor" evidence="8">
    <location>
        <position position="246"/>
    </location>
</feature>
<keyword evidence="3 8" id="KW-0808">Transferase</keyword>
<evidence type="ECO:0000256" key="7">
    <source>
        <dbReference type="ARBA" id="ARBA00023277"/>
    </source>
</evidence>
<name>A0A423PZJ6_9GAMM</name>
<dbReference type="GO" id="GO:0005998">
    <property type="term" value="P:xylulose catabolic process"/>
    <property type="evidence" value="ECO:0007669"/>
    <property type="project" value="UniProtKB-UniRule"/>
</dbReference>
<evidence type="ECO:0000313" key="14">
    <source>
        <dbReference type="Proteomes" id="UP000285310"/>
    </source>
</evidence>
<dbReference type="SUPFAM" id="SSF53067">
    <property type="entry name" value="Actin-like ATPase domain"/>
    <property type="match status" value="2"/>
</dbReference>
<evidence type="ECO:0000256" key="4">
    <source>
        <dbReference type="ARBA" id="ARBA00022741"/>
    </source>
</evidence>
<dbReference type="InterPro" id="IPR018484">
    <property type="entry name" value="FGGY_N"/>
</dbReference>
<dbReference type="InterPro" id="IPR000577">
    <property type="entry name" value="Carb_kinase_FGGY"/>
</dbReference>
<keyword evidence="14" id="KW-1185">Reference proteome</keyword>
<keyword evidence="6 8" id="KW-0067">ATP-binding</keyword>
<keyword evidence="5 8" id="KW-0418">Kinase</keyword>
<sequence length="508" mass="53390">MGSPTRKCFIGLDIGTSSAKAVAVDEHGRVLARASADYALLTPQPGWTEQHPEDWWAATCTVLGNVLGKLADETDATISAIGLTGQMHGAVFLDTAGDVIRPAILWNDQRTSVACDQIETAVGQTRLREIAGNPALTGFQAPKIVWLRDNEPQNYARLAHVLLPKDYIRYRLSNTLATDASDAAGTLLLDLATRDWSAEILSALDIPRAWLPDVYESPAICASVSADGAAATSLIEATPIVAGAGDNAAAAVGGGIVDGQTALVSVGTSGVVFAHSDTATPDASGELHCFCHAVPGAYHLMGVSLASGGSLAWFAQKFAQEEAGVAERLGVNLHGLLADEAATVAPGADDLFFLPYLAGERTPHMDATARGAWIGLTLSHDKRHMIRAILEGVAFSLRDSLTRIEAQGVVPQRLMLGGGGAHSSVWRAIIAAVLNKPVAVQDDQEGPAYGATLLAAVGAGVYDDVHSAVAAMVELPTQFEQPDADLVAVYRPRYETFTRLYPALRAAF</sequence>
<dbReference type="AlphaFoldDB" id="A0A423PZJ6"/>
<dbReference type="HAMAP" id="MF_02220">
    <property type="entry name" value="XylB"/>
    <property type="match status" value="1"/>
</dbReference>
<dbReference type="InParanoid" id="A0A423PZJ6"/>
<dbReference type="InterPro" id="IPR018485">
    <property type="entry name" value="FGGY_C"/>
</dbReference>
<dbReference type="OrthoDB" id="9805576at2"/>
<keyword evidence="2 8" id="KW-0859">Xylose metabolism</keyword>
<keyword evidence="4 8" id="KW-0547">Nucleotide-binding</keyword>
<feature type="binding site" evidence="8">
    <location>
        <begin position="87"/>
        <end position="88"/>
    </location>
    <ligand>
        <name>substrate</name>
    </ligand>
</feature>
<feature type="site" description="Important for activity" evidence="8">
    <location>
        <position position="13"/>
    </location>
</feature>
<evidence type="ECO:0000256" key="2">
    <source>
        <dbReference type="ARBA" id="ARBA00022629"/>
    </source>
</evidence>
<dbReference type="InterPro" id="IPR006000">
    <property type="entry name" value="Xylulokinase"/>
</dbReference>
<evidence type="ECO:0000259" key="11">
    <source>
        <dbReference type="Pfam" id="PF00370"/>
    </source>
</evidence>
<evidence type="ECO:0000256" key="9">
    <source>
        <dbReference type="RuleBase" id="RU003733"/>
    </source>
</evidence>
<dbReference type="GO" id="GO:0042732">
    <property type="term" value="P:D-xylose metabolic process"/>
    <property type="evidence" value="ECO:0007669"/>
    <property type="project" value="UniProtKB-KW"/>
</dbReference>
<comment type="caution">
    <text evidence="13">The sequence shown here is derived from an EMBL/GenBank/DDBJ whole genome shotgun (WGS) entry which is preliminary data.</text>
</comment>
<dbReference type="Pfam" id="PF00370">
    <property type="entry name" value="FGGY_N"/>
    <property type="match status" value="1"/>
</dbReference>
<dbReference type="PANTHER" id="PTHR43095">
    <property type="entry name" value="SUGAR KINASE"/>
    <property type="match status" value="1"/>
</dbReference>
<evidence type="ECO:0000256" key="6">
    <source>
        <dbReference type="ARBA" id="ARBA00022840"/>
    </source>
</evidence>
<dbReference type="Proteomes" id="UP000285310">
    <property type="component" value="Unassembled WGS sequence"/>
</dbReference>
<accession>A0A423PZJ6</accession>
<protein>
    <recommendedName>
        <fullName evidence="8 10">Xylulose kinase</fullName>
        <shortName evidence="8 10">Xylulokinase</shortName>
        <ecNumber evidence="8 10">2.7.1.17</ecNumber>
    </recommendedName>
</protein>
<comment type="catalytic activity">
    <reaction evidence="8 10">
        <text>D-xylulose + ATP = D-xylulose 5-phosphate + ADP + H(+)</text>
        <dbReference type="Rhea" id="RHEA:10964"/>
        <dbReference type="ChEBI" id="CHEBI:15378"/>
        <dbReference type="ChEBI" id="CHEBI:17140"/>
        <dbReference type="ChEBI" id="CHEBI:30616"/>
        <dbReference type="ChEBI" id="CHEBI:57737"/>
        <dbReference type="ChEBI" id="CHEBI:456216"/>
        <dbReference type="EC" id="2.7.1.17"/>
    </reaction>
</comment>
<dbReference type="Gene3D" id="3.30.420.40">
    <property type="match status" value="2"/>
</dbReference>
<organism evidence="13 14">
    <name type="scientific">Salinisphaera japonica YTM-1</name>
    <dbReference type="NCBI Taxonomy" id="1209778"/>
    <lineage>
        <taxon>Bacteria</taxon>
        <taxon>Pseudomonadati</taxon>
        <taxon>Pseudomonadota</taxon>
        <taxon>Gammaproteobacteria</taxon>
        <taxon>Salinisphaerales</taxon>
        <taxon>Salinisphaeraceae</taxon>
        <taxon>Salinisphaera</taxon>
    </lineage>
</organism>
<evidence type="ECO:0000256" key="8">
    <source>
        <dbReference type="HAMAP-Rule" id="MF_02220"/>
    </source>
</evidence>
<dbReference type="RefSeq" id="WP_123657232.1">
    <property type="nucleotide sequence ID" value="NZ_AYKG01000007.1"/>
</dbReference>
<evidence type="ECO:0000313" key="13">
    <source>
        <dbReference type="EMBL" id="ROO31136.1"/>
    </source>
</evidence>
<dbReference type="NCBIfam" id="TIGR01312">
    <property type="entry name" value="XylB"/>
    <property type="match status" value="1"/>
</dbReference>
<dbReference type="GO" id="GO:0005524">
    <property type="term" value="F:ATP binding"/>
    <property type="evidence" value="ECO:0007669"/>
    <property type="project" value="UniProtKB-UniRule"/>
</dbReference>
<gene>
    <name evidence="8 10" type="primary">xylB</name>
    <name evidence="13" type="ORF">SAJA_03385</name>
</gene>
<dbReference type="InterPro" id="IPR018483">
    <property type="entry name" value="Carb_kinase_FGGY_CS"/>
</dbReference>
<dbReference type="GO" id="GO:0004856">
    <property type="term" value="F:D-xylulokinase activity"/>
    <property type="evidence" value="ECO:0007669"/>
    <property type="project" value="UniProtKB-UniRule"/>
</dbReference>
<dbReference type="PANTHER" id="PTHR43095:SF5">
    <property type="entry name" value="XYLULOSE KINASE"/>
    <property type="match status" value="1"/>
</dbReference>
<evidence type="ECO:0000256" key="10">
    <source>
        <dbReference type="RuleBase" id="RU364073"/>
    </source>
</evidence>
<evidence type="ECO:0000259" key="12">
    <source>
        <dbReference type="Pfam" id="PF02782"/>
    </source>
</evidence>
<keyword evidence="7 8" id="KW-0119">Carbohydrate metabolism</keyword>
<feature type="domain" description="Carbohydrate kinase FGGY C-terminal" evidence="12">
    <location>
        <begin position="263"/>
        <end position="458"/>
    </location>
</feature>
<feature type="domain" description="Carbohydrate kinase FGGY N-terminal" evidence="11">
    <location>
        <begin position="9"/>
        <end position="253"/>
    </location>
</feature>
<dbReference type="FunCoup" id="A0A423PZJ6">
    <property type="interactions" value="89"/>
</dbReference>
<comment type="function">
    <text evidence="8">Catalyzes the phosphorylation of D-xylulose to D-xylulose 5-phosphate.</text>
</comment>
<comment type="similarity">
    <text evidence="1 8 9">Belongs to the FGGY kinase family.</text>
</comment>
<dbReference type="EMBL" id="AYKG01000007">
    <property type="protein sequence ID" value="ROO31136.1"/>
    <property type="molecule type" value="Genomic_DNA"/>
</dbReference>
<evidence type="ECO:0000256" key="5">
    <source>
        <dbReference type="ARBA" id="ARBA00022777"/>
    </source>
</evidence>
<evidence type="ECO:0000256" key="3">
    <source>
        <dbReference type="ARBA" id="ARBA00022679"/>
    </source>
</evidence>
<dbReference type="InterPro" id="IPR043129">
    <property type="entry name" value="ATPase_NBD"/>
</dbReference>
<evidence type="ECO:0000256" key="1">
    <source>
        <dbReference type="ARBA" id="ARBA00009156"/>
    </source>
</evidence>
<dbReference type="PIRSF" id="PIRSF000538">
    <property type="entry name" value="GlpK"/>
    <property type="match status" value="1"/>
</dbReference>
<dbReference type="Pfam" id="PF02782">
    <property type="entry name" value="FGGY_C"/>
    <property type="match status" value="1"/>
</dbReference>